<dbReference type="PANTHER" id="PTHR30213:SF0">
    <property type="entry name" value="UPF0761 MEMBRANE PROTEIN YIHY"/>
    <property type="match status" value="1"/>
</dbReference>
<feature type="transmembrane region" description="Helical" evidence="6">
    <location>
        <begin position="85"/>
        <end position="108"/>
    </location>
</feature>
<evidence type="ECO:0000256" key="6">
    <source>
        <dbReference type="SAM" id="Phobius"/>
    </source>
</evidence>
<evidence type="ECO:0000256" key="1">
    <source>
        <dbReference type="ARBA" id="ARBA00004651"/>
    </source>
</evidence>
<dbReference type="PANTHER" id="PTHR30213">
    <property type="entry name" value="INNER MEMBRANE PROTEIN YHJD"/>
    <property type="match status" value="1"/>
</dbReference>
<feature type="transmembrane region" description="Helical" evidence="6">
    <location>
        <begin position="25"/>
        <end position="47"/>
    </location>
</feature>
<keyword evidence="2" id="KW-1003">Cell membrane</keyword>
<evidence type="ECO:0000256" key="5">
    <source>
        <dbReference type="ARBA" id="ARBA00023136"/>
    </source>
</evidence>
<keyword evidence="8" id="KW-1185">Reference proteome</keyword>
<dbReference type="PIRSF" id="PIRSF035875">
    <property type="entry name" value="RNase_BN"/>
    <property type="match status" value="1"/>
</dbReference>
<keyword evidence="4 6" id="KW-1133">Transmembrane helix</keyword>
<dbReference type="AlphaFoldDB" id="A0A7W2ARJ2"/>
<keyword evidence="3 6" id="KW-0812">Transmembrane</keyword>
<proteinExistence type="predicted"/>
<gene>
    <name evidence="7" type="ORF">H2C83_04445</name>
</gene>
<dbReference type="Pfam" id="PF03631">
    <property type="entry name" value="Virul_fac_BrkB"/>
    <property type="match status" value="1"/>
</dbReference>
<sequence>MFLTFIKELKRRILEERLYDLSAQLAYYFLMSIFPFLLLAVTLLGYLPISGENILRLIEPYAPANTYALVEYNLSIVLGKQQDGIFSISLLITLYLASIAFQSVIRILNNAYQVEQDKSFIMQWILGVLLMFGLLFAVVVSLMLPVFGRVIGGFVFSLLGMIHFFYEVWIWLRWLISSFVLFMVFLSVYKFAPNIKIRFKEALPGALFATVGWQLSSLGFAYYVSLNNYSHIYGNLGGLIVLVGWFYLTALILILGGMINATLSQIKMMQGEKK</sequence>
<dbReference type="InterPro" id="IPR017039">
    <property type="entry name" value="Virul_fac_BrkB"/>
</dbReference>
<name>A0A7W2ARJ2_9BACL</name>
<feature type="transmembrane region" description="Helical" evidence="6">
    <location>
        <begin position="203"/>
        <end position="224"/>
    </location>
</feature>
<comment type="caution">
    <text evidence="7">The sequence shown here is derived from an EMBL/GenBank/DDBJ whole genome shotgun (WGS) entry which is preliminary data.</text>
</comment>
<accession>A0A7W2ARJ2</accession>
<evidence type="ECO:0000313" key="7">
    <source>
        <dbReference type="EMBL" id="MBA4601581.1"/>
    </source>
</evidence>
<evidence type="ECO:0000313" key="8">
    <source>
        <dbReference type="Proteomes" id="UP000538292"/>
    </source>
</evidence>
<dbReference type="GO" id="GO:0005886">
    <property type="term" value="C:plasma membrane"/>
    <property type="evidence" value="ECO:0007669"/>
    <property type="project" value="UniProtKB-SubCell"/>
</dbReference>
<feature type="transmembrane region" description="Helical" evidence="6">
    <location>
        <begin position="120"/>
        <end position="139"/>
    </location>
</feature>
<evidence type="ECO:0000256" key="4">
    <source>
        <dbReference type="ARBA" id="ARBA00022989"/>
    </source>
</evidence>
<reference evidence="7 8" key="1">
    <citation type="submission" date="2020-07" db="EMBL/GenBank/DDBJ databases">
        <title>Thermoactinomyces phylogeny.</title>
        <authorList>
            <person name="Dunlap C."/>
        </authorList>
    </citation>
    <scope>NUCLEOTIDE SEQUENCE [LARGE SCALE GENOMIC DNA]</scope>
    <source>
        <strain evidence="7 8">AMNI-1</strain>
    </source>
</reference>
<feature type="transmembrane region" description="Helical" evidence="6">
    <location>
        <begin position="172"/>
        <end position="191"/>
    </location>
</feature>
<comment type="subcellular location">
    <subcellularLocation>
        <location evidence="1">Cell membrane</location>
        <topology evidence="1">Multi-pass membrane protein</topology>
    </subcellularLocation>
</comment>
<feature type="transmembrane region" description="Helical" evidence="6">
    <location>
        <begin position="146"/>
        <end position="166"/>
    </location>
</feature>
<dbReference type="EMBL" id="JACEOL010000012">
    <property type="protein sequence ID" value="MBA4601581.1"/>
    <property type="molecule type" value="Genomic_DNA"/>
</dbReference>
<organism evidence="7 8">
    <name type="scientific">Thermoactinomyces mirandus</name>
    <dbReference type="NCBI Taxonomy" id="2756294"/>
    <lineage>
        <taxon>Bacteria</taxon>
        <taxon>Bacillati</taxon>
        <taxon>Bacillota</taxon>
        <taxon>Bacilli</taxon>
        <taxon>Bacillales</taxon>
        <taxon>Thermoactinomycetaceae</taxon>
        <taxon>Thermoactinomyces</taxon>
    </lineage>
</organism>
<dbReference type="Proteomes" id="UP000538292">
    <property type="component" value="Unassembled WGS sequence"/>
</dbReference>
<evidence type="ECO:0000256" key="3">
    <source>
        <dbReference type="ARBA" id="ARBA00022692"/>
    </source>
</evidence>
<protein>
    <submittedName>
        <fullName evidence="7">YihY/virulence factor BrkB family protein</fullName>
    </submittedName>
</protein>
<keyword evidence="5 6" id="KW-0472">Membrane</keyword>
<dbReference type="RefSeq" id="WP_181738216.1">
    <property type="nucleotide sequence ID" value="NZ_JACEOL010000012.1"/>
</dbReference>
<feature type="transmembrane region" description="Helical" evidence="6">
    <location>
        <begin position="236"/>
        <end position="259"/>
    </location>
</feature>
<evidence type="ECO:0000256" key="2">
    <source>
        <dbReference type="ARBA" id="ARBA00022475"/>
    </source>
</evidence>
<dbReference type="NCBIfam" id="TIGR00765">
    <property type="entry name" value="yihY_not_rbn"/>
    <property type="match status" value="1"/>
</dbReference>